<organism evidence="1 2">
    <name type="scientific">Pisolithus tinctorius Marx 270</name>
    <dbReference type="NCBI Taxonomy" id="870435"/>
    <lineage>
        <taxon>Eukaryota</taxon>
        <taxon>Fungi</taxon>
        <taxon>Dikarya</taxon>
        <taxon>Basidiomycota</taxon>
        <taxon>Agaricomycotina</taxon>
        <taxon>Agaricomycetes</taxon>
        <taxon>Agaricomycetidae</taxon>
        <taxon>Boletales</taxon>
        <taxon>Sclerodermatineae</taxon>
        <taxon>Pisolithaceae</taxon>
        <taxon>Pisolithus</taxon>
    </lineage>
</organism>
<name>A0A0C3JID5_PISTI</name>
<reference evidence="1 2" key="1">
    <citation type="submission" date="2014-04" db="EMBL/GenBank/DDBJ databases">
        <authorList>
            <consortium name="DOE Joint Genome Institute"/>
            <person name="Kuo A."/>
            <person name="Kohler A."/>
            <person name="Costa M.D."/>
            <person name="Nagy L.G."/>
            <person name="Floudas D."/>
            <person name="Copeland A."/>
            <person name="Barry K.W."/>
            <person name="Cichocki N."/>
            <person name="Veneault-Fourrey C."/>
            <person name="LaButti K."/>
            <person name="Lindquist E.A."/>
            <person name="Lipzen A."/>
            <person name="Lundell T."/>
            <person name="Morin E."/>
            <person name="Murat C."/>
            <person name="Sun H."/>
            <person name="Tunlid A."/>
            <person name="Henrissat B."/>
            <person name="Grigoriev I.V."/>
            <person name="Hibbett D.S."/>
            <person name="Martin F."/>
            <person name="Nordberg H.P."/>
            <person name="Cantor M.N."/>
            <person name="Hua S.X."/>
        </authorList>
    </citation>
    <scope>NUCLEOTIDE SEQUENCE [LARGE SCALE GENOMIC DNA]</scope>
    <source>
        <strain evidence="1 2">Marx 270</strain>
    </source>
</reference>
<evidence type="ECO:0000313" key="2">
    <source>
        <dbReference type="Proteomes" id="UP000054217"/>
    </source>
</evidence>
<dbReference type="InParanoid" id="A0A0C3JID5"/>
<keyword evidence="2" id="KW-1185">Reference proteome</keyword>
<dbReference type="AlphaFoldDB" id="A0A0C3JID5"/>
<dbReference type="Proteomes" id="UP000054217">
    <property type="component" value="Unassembled WGS sequence"/>
</dbReference>
<accession>A0A0C3JID5</accession>
<evidence type="ECO:0000313" key="1">
    <source>
        <dbReference type="EMBL" id="KIO08828.1"/>
    </source>
</evidence>
<sequence length="123" mass="14117">MCITKCAVFAYYGSYQTLYTETKSAHREHLYVAHWSFLPVWAGRYPVASQLRISECTLSLYKYLGVCWRGRQPSTVQTIISDGDTSLRPGTGESFNATTEQNWIRYFGNTIRYLSYDSLSEQG</sequence>
<dbReference type="EMBL" id="KN831956">
    <property type="protein sequence ID" value="KIO08828.1"/>
    <property type="molecule type" value="Genomic_DNA"/>
</dbReference>
<gene>
    <name evidence="1" type="ORF">M404DRAFT_327813</name>
</gene>
<dbReference type="HOGENOM" id="CLU_2016182_0_0_1"/>
<protein>
    <submittedName>
        <fullName evidence="1">Uncharacterized protein</fullName>
    </submittedName>
</protein>
<proteinExistence type="predicted"/>
<reference evidence="2" key="2">
    <citation type="submission" date="2015-01" db="EMBL/GenBank/DDBJ databases">
        <title>Evolutionary Origins and Diversification of the Mycorrhizal Mutualists.</title>
        <authorList>
            <consortium name="DOE Joint Genome Institute"/>
            <consortium name="Mycorrhizal Genomics Consortium"/>
            <person name="Kohler A."/>
            <person name="Kuo A."/>
            <person name="Nagy L.G."/>
            <person name="Floudas D."/>
            <person name="Copeland A."/>
            <person name="Barry K.W."/>
            <person name="Cichocki N."/>
            <person name="Veneault-Fourrey C."/>
            <person name="LaButti K."/>
            <person name="Lindquist E.A."/>
            <person name="Lipzen A."/>
            <person name="Lundell T."/>
            <person name="Morin E."/>
            <person name="Murat C."/>
            <person name="Riley R."/>
            <person name="Ohm R."/>
            <person name="Sun H."/>
            <person name="Tunlid A."/>
            <person name="Henrissat B."/>
            <person name="Grigoriev I.V."/>
            <person name="Hibbett D.S."/>
            <person name="Martin F."/>
        </authorList>
    </citation>
    <scope>NUCLEOTIDE SEQUENCE [LARGE SCALE GENOMIC DNA]</scope>
    <source>
        <strain evidence="2">Marx 270</strain>
    </source>
</reference>